<evidence type="ECO:0000256" key="3">
    <source>
        <dbReference type="SAM" id="MobiDB-lite"/>
    </source>
</evidence>
<dbReference type="InterPro" id="IPR050100">
    <property type="entry name" value="TRAFAC_GTPase_members"/>
</dbReference>
<feature type="region of interest" description="Disordered" evidence="3">
    <location>
        <begin position="400"/>
        <end position="493"/>
    </location>
</feature>
<protein>
    <recommendedName>
        <fullName evidence="4">Tr-type G domain-containing protein</fullName>
    </recommendedName>
</protein>
<dbReference type="InterPro" id="IPR000795">
    <property type="entry name" value="T_Tr_GTP-bd_dom"/>
</dbReference>
<dbReference type="EMBL" id="CDMZ01005462">
    <property type="protein sequence ID" value="CEM52986.1"/>
    <property type="molecule type" value="Genomic_DNA"/>
</dbReference>
<feature type="compositionally biased region" description="Low complexity" evidence="3">
    <location>
        <begin position="404"/>
        <end position="424"/>
    </location>
</feature>
<accession>A0A0G4I7C9</accession>
<dbReference type="Pfam" id="PF00009">
    <property type="entry name" value="GTP_EFTU"/>
    <property type="match status" value="1"/>
</dbReference>
<dbReference type="InterPro" id="IPR027417">
    <property type="entry name" value="P-loop_NTPase"/>
</dbReference>
<evidence type="ECO:0000256" key="2">
    <source>
        <dbReference type="ARBA" id="ARBA00023134"/>
    </source>
</evidence>
<evidence type="ECO:0000313" key="5">
    <source>
        <dbReference type="EMBL" id="CEM52986.1"/>
    </source>
</evidence>
<dbReference type="VEuPathDB" id="CryptoDB:Cvel_11651"/>
<evidence type="ECO:0000256" key="1">
    <source>
        <dbReference type="ARBA" id="ARBA00022741"/>
    </source>
</evidence>
<keyword evidence="2" id="KW-0342">GTP-binding</keyword>
<dbReference type="GO" id="GO:0003924">
    <property type="term" value="F:GTPase activity"/>
    <property type="evidence" value="ECO:0007669"/>
    <property type="project" value="InterPro"/>
</dbReference>
<keyword evidence="1" id="KW-0547">Nucleotide-binding</keyword>
<dbReference type="SUPFAM" id="SSF52540">
    <property type="entry name" value="P-loop containing nucleoside triphosphate hydrolases"/>
    <property type="match status" value="1"/>
</dbReference>
<proteinExistence type="predicted"/>
<feature type="domain" description="Tr-type G" evidence="4">
    <location>
        <begin position="109"/>
        <end position="318"/>
    </location>
</feature>
<dbReference type="GO" id="GO:0005525">
    <property type="term" value="F:GTP binding"/>
    <property type="evidence" value="ECO:0007669"/>
    <property type="project" value="UniProtKB-KW"/>
</dbReference>
<sequence length="874" mass="93858">MTLPEKVAALLVEADGFPDPLPSSKRLPRVRAFTPEVAHFAICRSGFLTQKELASIARSIKDPFFFDLPSGVHKYLHAVTSSARTTLKPQRVRRLPEETGRSTVSFRQRKVVFAGPQGHGKTHLVSRLIFALDDIPSSEIKNLLDVAELNGKLVRSEGLSWTLDNLLLERKAGKTEKFSWWPVVWPTSDPLSPVADSLVSLVDTPGSQIPLRNRLRPLLLPPTVAAAAVLVVSANPEQHTEIVRLQIQETLASLLIAGGLPVSQLIVALSHMDVVGWSLKAFEQAKDFVCSILRDLSGSWQSVDIDTDAVCGLAEVPVFVGVSCFDGLRGLRSVCEEVGGEGEGQNALGTTHSSLLQALHSVFVLDRQRQRERDERYCLVLSNPSTLWVATDRAFDTKESMQIAPSAPNTAKPSASAASSSSSASPPPVGSSSSPPPTTKQSHAAGCPPHAQIEAAKADPGVKDEANKSETKPSLYPSLTAPPSSFAPPPFTRRHTSCEACLAKRVEERERREAEAATTQLGRLAQGRRHSSSSSSSPAAAAAAAVVVMGARRGANPPTRPPRSSPSLQAFTSGLRAAARRIISKPWSLKEKVEALVPTFEEVVKEDPVVLLSGVIVRGQVSRGMSVRLLFPSVPSLGHSLSADVLSIFSLKVPVPEGEAASEGQHVSLCLRIKGGVEKEQLRKAKPLPAGTVAIPEGEYQDIGRWLGASEETPFRRPCSHPVTGVRVRVFPFKGAWSCSAEAAAFPAFVEDSSQFLLFAHYFGGMVVSVEKGKKKEKEDKKEGAAESGDGNRDKWVCLDLKFERPTLWMESETEKGATRIAGLHEGSGGEQAKGKGGWRLSGVVLADNSARAVVAVGQVVDVRLANDVITQGK</sequence>
<dbReference type="Gene3D" id="3.40.50.300">
    <property type="entry name" value="P-loop containing nucleotide triphosphate hydrolases"/>
    <property type="match status" value="1"/>
</dbReference>
<feature type="region of interest" description="Disordered" evidence="3">
    <location>
        <begin position="512"/>
        <end position="539"/>
    </location>
</feature>
<evidence type="ECO:0000259" key="4">
    <source>
        <dbReference type="Pfam" id="PF00009"/>
    </source>
</evidence>
<dbReference type="PANTHER" id="PTHR23115">
    <property type="entry name" value="TRANSLATION FACTOR"/>
    <property type="match status" value="1"/>
</dbReference>
<feature type="compositionally biased region" description="Pro residues" evidence="3">
    <location>
        <begin position="425"/>
        <end position="438"/>
    </location>
</feature>
<reference evidence="5" key="1">
    <citation type="submission" date="2014-11" db="EMBL/GenBank/DDBJ databases">
        <authorList>
            <person name="Otto D Thomas"/>
            <person name="Naeem Raeece"/>
        </authorList>
    </citation>
    <scope>NUCLEOTIDE SEQUENCE</scope>
</reference>
<gene>
    <name evidence="5" type="ORF">Cvel_11651</name>
</gene>
<dbReference type="AlphaFoldDB" id="A0A0G4I7C9"/>
<name>A0A0G4I7C9_9ALVE</name>
<feature type="compositionally biased region" description="Basic and acidic residues" evidence="3">
    <location>
        <begin position="456"/>
        <end position="471"/>
    </location>
</feature>
<organism evidence="5">
    <name type="scientific">Chromera velia CCMP2878</name>
    <dbReference type="NCBI Taxonomy" id="1169474"/>
    <lineage>
        <taxon>Eukaryota</taxon>
        <taxon>Sar</taxon>
        <taxon>Alveolata</taxon>
        <taxon>Colpodellida</taxon>
        <taxon>Chromeraceae</taxon>
        <taxon>Chromera</taxon>
    </lineage>
</organism>